<keyword evidence="2" id="KW-0934">Plastid</keyword>
<feature type="signal peptide" evidence="4">
    <location>
        <begin position="1"/>
        <end position="25"/>
    </location>
</feature>
<proteinExistence type="predicted"/>
<dbReference type="EMBL" id="FN649737">
    <property type="protein sequence ID" value="CBN77055.1"/>
    <property type="molecule type" value="Genomic_DNA"/>
</dbReference>
<evidence type="ECO:0000259" key="5">
    <source>
        <dbReference type="Pfam" id="PF04755"/>
    </source>
</evidence>
<evidence type="ECO:0000256" key="1">
    <source>
        <dbReference type="ARBA" id="ARBA00004474"/>
    </source>
</evidence>
<feature type="region of interest" description="Disordered" evidence="3">
    <location>
        <begin position="48"/>
        <end position="81"/>
    </location>
</feature>
<evidence type="ECO:0000256" key="2">
    <source>
        <dbReference type="ARBA" id="ARBA00022640"/>
    </source>
</evidence>
<name>D8LJM8_ECTSI</name>
<evidence type="ECO:0000256" key="4">
    <source>
        <dbReference type="SAM" id="SignalP"/>
    </source>
</evidence>
<evidence type="ECO:0000256" key="3">
    <source>
        <dbReference type="SAM" id="MobiDB-lite"/>
    </source>
</evidence>
<dbReference type="OrthoDB" id="189024at2759"/>
<organism evidence="6 7">
    <name type="scientific">Ectocarpus siliculosus</name>
    <name type="common">Brown alga</name>
    <name type="synonym">Conferva siliculosa</name>
    <dbReference type="NCBI Taxonomy" id="2880"/>
    <lineage>
        <taxon>Eukaryota</taxon>
        <taxon>Sar</taxon>
        <taxon>Stramenopiles</taxon>
        <taxon>Ochrophyta</taxon>
        <taxon>PX clade</taxon>
        <taxon>Phaeophyceae</taxon>
        <taxon>Ectocarpales</taxon>
        <taxon>Ectocarpaceae</taxon>
        <taxon>Ectocarpus</taxon>
    </lineage>
</organism>
<dbReference type="InterPro" id="IPR006843">
    <property type="entry name" value="PAP/fibrillin_dom"/>
</dbReference>
<gene>
    <name evidence="6" type="ORF">Esi_0026_0121</name>
</gene>
<keyword evidence="7" id="KW-1185">Reference proteome</keyword>
<reference evidence="6 7" key="1">
    <citation type="journal article" date="2010" name="Nature">
        <title>The Ectocarpus genome and the independent evolution of multicellularity in brown algae.</title>
        <authorList>
            <person name="Cock J.M."/>
            <person name="Sterck L."/>
            <person name="Rouze P."/>
            <person name="Scornet D."/>
            <person name="Allen A.E."/>
            <person name="Amoutzias G."/>
            <person name="Anthouard V."/>
            <person name="Artiguenave F."/>
            <person name="Aury J.M."/>
            <person name="Badger J.H."/>
            <person name="Beszteri B."/>
            <person name="Billiau K."/>
            <person name="Bonnet E."/>
            <person name="Bothwell J.H."/>
            <person name="Bowler C."/>
            <person name="Boyen C."/>
            <person name="Brownlee C."/>
            <person name="Carrano C.J."/>
            <person name="Charrier B."/>
            <person name="Cho G.Y."/>
            <person name="Coelho S.M."/>
            <person name="Collen J."/>
            <person name="Corre E."/>
            <person name="Da Silva C."/>
            <person name="Delage L."/>
            <person name="Delaroque N."/>
            <person name="Dittami S.M."/>
            <person name="Doulbeau S."/>
            <person name="Elias M."/>
            <person name="Farnham G."/>
            <person name="Gachon C.M."/>
            <person name="Gschloessl B."/>
            <person name="Heesch S."/>
            <person name="Jabbari K."/>
            <person name="Jubin C."/>
            <person name="Kawai H."/>
            <person name="Kimura K."/>
            <person name="Kloareg B."/>
            <person name="Kupper F.C."/>
            <person name="Lang D."/>
            <person name="Le Bail A."/>
            <person name="Leblanc C."/>
            <person name="Lerouge P."/>
            <person name="Lohr M."/>
            <person name="Lopez P.J."/>
            <person name="Martens C."/>
            <person name="Maumus F."/>
            <person name="Michel G."/>
            <person name="Miranda-Saavedra D."/>
            <person name="Morales J."/>
            <person name="Moreau H."/>
            <person name="Motomura T."/>
            <person name="Nagasato C."/>
            <person name="Napoli C.A."/>
            <person name="Nelson D.R."/>
            <person name="Nyvall-Collen P."/>
            <person name="Peters A.F."/>
            <person name="Pommier C."/>
            <person name="Potin P."/>
            <person name="Poulain J."/>
            <person name="Quesneville H."/>
            <person name="Read B."/>
            <person name="Rensing S.A."/>
            <person name="Ritter A."/>
            <person name="Rousvoal S."/>
            <person name="Samanta M."/>
            <person name="Samson G."/>
            <person name="Schroeder D.C."/>
            <person name="Segurens B."/>
            <person name="Strittmatter M."/>
            <person name="Tonon T."/>
            <person name="Tregear J.W."/>
            <person name="Valentin K."/>
            <person name="von Dassow P."/>
            <person name="Yamagishi T."/>
            <person name="Van de Peer Y."/>
            <person name="Wincker P."/>
        </authorList>
    </citation>
    <scope>NUCLEOTIDE SEQUENCE [LARGE SCALE GENOMIC DNA]</scope>
    <source>
        <strain evidence="7">Ec32 / CCAP1310/4</strain>
    </source>
</reference>
<dbReference type="PANTHER" id="PTHR31906">
    <property type="entry name" value="PLASTID-LIPID-ASSOCIATED PROTEIN 4, CHLOROPLASTIC-RELATED"/>
    <property type="match status" value="1"/>
</dbReference>
<sequence>MGKPPLLAAIAAAVVFFDTLSCASGFIITPTALSLRRCGSCFPTSNLKAAEGATETPETESETTAPPAAESETSPSTSLGLARRKAELMRLILGTSIEEKESAGAAEEVDAIIGELETLKRGFQEDSVNGEWVLCFTRNSEGSPSLQKALPGDRGFQNFDVKAKQFTNIVRVWGGKLKVVADVGYEIRPEEPNKLVSTIVGAGVNLGPVRVPLPLTGRVGYLEFTYQDNDIRITRGNRGGLFLHMRPGSAFPLDSEEG</sequence>
<accession>D8LJM8</accession>
<evidence type="ECO:0000313" key="6">
    <source>
        <dbReference type="EMBL" id="CBN77055.1"/>
    </source>
</evidence>
<dbReference type="InParanoid" id="D8LJM8"/>
<protein>
    <recommendedName>
        <fullName evidence="5">Plastid lipid-associated protein/fibrillin conserved domain-containing protein</fullName>
    </recommendedName>
</protein>
<dbReference type="GO" id="GO:0009536">
    <property type="term" value="C:plastid"/>
    <property type="evidence" value="ECO:0007669"/>
    <property type="project" value="UniProtKB-SubCell"/>
</dbReference>
<feature type="domain" description="Plastid lipid-associated protein/fibrillin conserved" evidence="5">
    <location>
        <begin position="85"/>
        <end position="194"/>
    </location>
</feature>
<dbReference type="Pfam" id="PF04755">
    <property type="entry name" value="PAP_fibrillin"/>
    <property type="match status" value="2"/>
</dbReference>
<dbReference type="Proteomes" id="UP000002630">
    <property type="component" value="Linkage Group LG12"/>
</dbReference>
<feature type="compositionally biased region" description="Low complexity" evidence="3">
    <location>
        <begin position="49"/>
        <end position="78"/>
    </location>
</feature>
<feature type="chain" id="PRO_5003117261" description="Plastid lipid-associated protein/fibrillin conserved domain-containing protein" evidence="4">
    <location>
        <begin position="26"/>
        <end position="258"/>
    </location>
</feature>
<dbReference type="AlphaFoldDB" id="D8LJM8"/>
<feature type="domain" description="Plastid lipid-associated protein/fibrillin conserved" evidence="5">
    <location>
        <begin position="207"/>
        <end position="242"/>
    </location>
</feature>
<comment type="subcellular location">
    <subcellularLocation>
        <location evidence="1">Plastid</location>
    </subcellularLocation>
</comment>
<dbReference type="EMBL" id="FN648442">
    <property type="protein sequence ID" value="CBN77055.1"/>
    <property type="molecule type" value="Genomic_DNA"/>
</dbReference>
<keyword evidence="4" id="KW-0732">Signal</keyword>
<dbReference type="InterPro" id="IPR039633">
    <property type="entry name" value="PAP"/>
</dbReference>
<evidence type="ECO:0000313" key="7">
    <source>
        <dbReference type="Proteomes" id="UP000002630"/>
    </source>
</evidence>